<accession>A0A401M023</accession>
<dbReference type="RefSeq" id="WP_125042483.1">
    <property type="nucleotide sequence ID" value="NZ_BHWB01000018.1"/>
</dbReference>
<dbReference type="OrthoDB" id="9758448at2"/>
<dbReference type="Proteomes" id="UP000288079">
    <property type="component" value="Unassembled WGS sequence"/>
</dbReference>
<keyword evidence="4" id="KW-1185">Reference proteome</keyword>
<name>A0A401M023_9BACE</name>
<dbReference type="EMBL" id="BHWB01000018">
    <property type="protein sequence ID" value="GCB37024.1"/>
    <property type="molecule type" value="Genomic_DNA"/>
</dbReference>
<sequence length="327" mass="35829">MKKIVLSILILTFTWYVKAQDDLAPINTGAVNFLTITPDARSAGMGGASVALPGNNNAVFYNGATSIISLENGGITYTFAPIMRDYDSEHSLNSFGGFYKVNQRNVILGGFRYYNYPSLDVLNSNNGKYESISPKEWVIDLGYAREIIPNLAVSATAKLIHSDMGRFGGAKSANAFAVDFGAIYRRSFKFLDDASWTAGVQFSNLGSKVKYLNTKESLPAFVKAGGSVDLSFNQNHRLIVAADLGYRMIPSDVRSLGVSAGAEYTLVEHFKFRGGYHYGDKKKGDASYATAGLGVHYLGGKVDFSWLFAEKNIPMRNSYWLSLGYTF</sequence>
<feature type="chain" id="PRO_5019442033" description="Type IX secretion system protein PorV domain-containing protein" evidence="1">
    <location>
        <begin position="20"/>
        <end position="327"/>
    </location>
</feature>
<proteinExistence type="predicted"/>
<reference evidence="3 4" key="1">
    <citation type="submission" date="2018-10" db="EMBL/GenBank/DDBJ databases">
        <title>Draft Genome Sequence of Bacteroides sp. KCTC 15687.</title>
        <authorList>
            <person name="Yu S.Y."/>
            <person name="Kim J.S."/>
            <person name="Oh B.S."/>
            <person name="Park S.H."/>
            <person name="Kang S.W."/>
            <person name="Park J.E."/>
            <person name="Choi S.H."/>
            <person name="Han K.I."/>
            <person name="Lee K.C."/>
            <person name="Eom M.K."/>
            <person name="Suh M.K."/>
            <person name="Lee D.H."/>
            <person name="Yoon H."/>
            <person name="Kim B."/>
            <person name="Yang S.J."/>
            <person name="Lee J.S."/>
            <person name="Lee J.H."/>
        </authorList>
    </citation>
    <scope>NUCLEOTIDE SEQUENCE [LARGE SCALE GENOMIC DNA]</scope>
    <source>
        <strain evidence="3 4">KCTC 15687</strain>
    </source>
</reference>
<feature type="domain" description="Type IX secretion system protein PorV" evidence="2">
    <location>
        <begin position="27"/>
        <end position="251"/>
    </location>
</feature>
<dbReference type="AlphaFoldDB" id="A0A401M023"/>
<evidence type="ECO:0000313" key="4">
    <source>
        <dbReference type="Proteomes" id="UP000288079"/>
    </source>
</evidence>
<evidence type="ECO:0000256" key="1">
    <source>
        <dbReference type="SAM" id="SignalP"/>
    </source>
</evidence>
<comment type="caution">
    <text evidence="3">The sequence shown here is derived from an EMBL/GenBank/DDBJ whole genome shotgun (WGS) entry which is preliminary data.</text>
</comment>
<organism evidence="3 4">
    <name type="scientific">Bacteroides faecalis</name>
    <dbReference type="NCBI Taxonomy" id="2447885"/>
    <lineage>
        <taxon>Bacteria</taxon>
        <taxon>Pseudomonadati</taxon>
        <taxon>Bacteroidota</taxon>
        <taxon>Bacteroidia</taxon>
        <taxon>Bacteroidales</taxon>
        <taxon>Bacteroidaceae</taxon>
        <taxon>Bacteroides</taxon>
    </lineage>
</organism>
<dbReference type="Gene3D" id="2.40.160.60">
    <property type="entry name" value="Outer membrane protein transport protein (OMPP1/FadL/TodX)"/>
    <property type="match status" value="1"/>
</dbReference>
<dbReference type="Pfam" id="PF19572">
    <property type="entry name" value="PorV"/>
    <property type="match status" value="1"/>
</dbReference>
<evidence type="ECO:0000313" key="3">
    <source>
        <dbReference type="EMBL" id="GCB37024.1"/>
    </source>
</evidence>
<evidence type="ECO:0000259" key="2">
    <source>
        <dbReference type="Pfam" id="PF19572"/>
    </source>
</evidence>
<dbReference type="NCBIfam" id="NF033709">
    <property type="entry name" value="PorV_fam"/>
    <property type="match status" value="1"/>
</dbReference>
<protein>
    <recommendedName>
        <fullName evidence="2">Type IX secretion system protein PorV domain-containing protein</fullName>
    </recommendedName>
</protein>
<gene>
    <name evidence="3" type="ORF">KGMB02408_39690</name>
</gene>
<feature type="signal peptide" evidence="1">
    <location>
        <begin position="1"/>
        <end position="19"/>
    </location>
</feature>
<keyword evidence="1" id="KW-0732">Signal</keyword>
<dbReference type="SUPFAM" id="SSF56935">
    <property type="entry name" value="Porins"/>
    <property type="match status" value="1"/>
</dbReference>
<dbReference type="InterPro" id="IPR045741">
    <property type="entry name" value="PorV"/>
</dbReference>